<protein>
    <recommendedName>
        <fullName evidence="5">Integral membrane protein</fullName>
    </recommendedName>
</protein>
<name>A0A1W2DQB3_KIBAR</name>
<evidence type="ECO:0000256" key="1">
    <source>
        <dbReference type="SAM" id="MobiDB-lite"/>
    </source>
</evidence>
<feature type="transmembrane region" description="Helical" evidence="2">
    <location>
        <begin position="104"/>
        <end position="122"/>
    </location>
</feature>
<proteinExistence type="predicted"/>
<evidence type="ECO:0000313" key="3">
    <source>
        <dbReference type="EMBL" id="SMC99725.1"/>
    </source>
</evidence>
<accession>A0A1W2DQB3</accession>
<evidence type="ECO:0008006" key="5">
    <source>
        <dbReference type="Google" id="ProtNLM"/>
    </source>
</evidence>
<dbReference type="OrthoDB" id="5242179at2"/>
<evidence type="ECO:0000256" key="2">
    <source>
        <dbReference type="SAM" id="Phobius"/>
    </source>
</evidence>
<feature type="transmembrane region" description="Helical" evidence="2">
    <location>
        <begin position="211"/>
        <end position="230"/>
    </location>
</feature>
<sequence>MHGRAERRVVETWFRRRGLPMMVRRAKRGTPLVSRATPGLVFLIVFLPLVTLTGEVLEDIDVDAVSTSASLGVVALALAMVVVPALAAWGAAWGLRRRTEKTRLIIAISALVVWLVLFPAVRKVTGLGTNLTTSIGGAVIATLFVLLFVLVGAGSILGWALRVAMRHVVGIGSMASRALPLLLLFLLFGFCSAETWQISEKLEVNGHRTNLWLVIGLFALMGSLFLIAILRDEGRDMMAKHRAAGAMDYEVVLRATPLRGLVPEVRNFRLTRREKANLAVVVYLAQALQAVVFSFVVFWFLVVFGLIAIDDSVIESWLSHPPSAGGKLFTILLPGVSDELIRVSMFFAGFSGVYFAASIATDATYRKSFFEPFMADVAVSLAARDAYLTLWEGDEPTSGYPEGGPLAAEGDLEWQKTQ</sequence>
<keyword evidence="2" id="KW-1133">Transmembrane helix</keyword>
<keyword evidence="2" id="KW-0812">Transmembrane</keyword>
<feature type="transmembrane region" description="Helical" evidence="2">
    <location>
        <begin position="340"/>
        <end position="360"/>
    </location>
</feature>
<feature type="transmembrane region" description="Helical" evidence="2">
    <location>
        <begin position="71"/>
        <end position="92"/>
    </location>
</feature>
<feature type="transmembrane region" description="Helical" evidence="2">
    <location>
        <begin position="134"/>
        <end position="161"/>
    </location>
</feature>
<dbReference type="EMBL" id="FWXV01000002">
    <property type="protein sequence ID" value="SMC99725.1"/>
    <property type="molecule type" value="Genomic_DNA"/>
</dbReference>
<dbReference type="RefSeq" id="WP_143446385.1">
    <property type="nucleotide sequence ID" value="NZ_FWXV01000002.1"/>
</dbReference>
<feature type="transmembrane region" description="Helical" evidence="2">
    <location>
        <begin position="276"/>
        <end position="309"/>
    </location>
</feature>
<organism evidence="3 4">
    <name type="scientific">Kibdelosporangium aridum</name>
    <dbReference type="NCBI Taxonomy" id="2030"/>
    <lineage>
        <taxon>Bacteria</taxon>
        <taxon>Bacillati</taxon>
        <taxon>Actinomycetota</taxon>
        <taxon>Actinomycetes</taxon>
        <taxon>Pseudonocardiales</taxon>
        <taxon>Pseudonocardiaceae</taxon>
        <taxon>Kibdelosporangium</taxon>
    </lineage>
</organism>
<feature type="transmembrane region" description="Helical" evidence="2">
    <location>
        <begin position="181"/>
        <end position="199"/>
    </location>
</feature>
<dbReference type="AlphaFoldDB" id="A0A1W2DQB3"/>
<evidence type="ECO:0000313" key="4">
    <source>
        <dbReference type="Proteomes" id="UP000192674"/>
    </source>
</evidence>
<gene>
    <name evidence="3" type="ORF">SAMN05661093_03716</name>
</gene>
<keyword evidence="2" id="KW-0472">Membrane</keyword>
<keyword evidence="4" id="KW-1185">Reference proteome</keyword>
<reference evidence="3 4" key="1">
    <citation type="submission" date="2017-04" db="EMBL/GenBank/DDBJ databases">
        <authorList>
            <person name="Afonso C.L."/>
            <person name="Miller P.J."/>
            <person name="Scott M.A."/>
            <person name="Spackman E."/>
            <person name="Goraichik I."/>
            <person name="Dimitrov K.M."/>
            <person name="Suarez D.L."/>
            <person name="Swayne D.E."/>
        </authorList>
    </citation>
    <scope>NUCLEOTIDE SEQUENCE [LARGE SCALE GENOMIC DNA]</scope>
    <source>
        <strain evidence="3 4">DSM 43828</strain>
    </source>
</reference>
<dbReference type="Proteomes" id="UP000192674">
    <property type="component" value="Unassembled WGS sequence"/>
</dbReference>
<feature type="transmembrane region" description="Helical" evidence="2">
    <location>
        <begin position="32"/>
        <end position="51"/>
    </location>
</feature>
<feature type="region of interest" description="Disordered" evidence="1">
    <location>
        <begin position="396"/>
        <end position="418"/>
    </location>
</feature>